<feature type="binding site" evidence="9">
    <location>
        <position position="97"/>
    </location>
    <ligand>
        <name>Mg(2+)</name>
        <dbReference type="ChEBI" id="CHEBI:18420"/>
    </ligand>
</feature>
<evidence type="ECO:0000256" key="1">
    <source>
        <dbReference type="ARBA" id="ARBA00005165"/>
    </source>
</evidence>
<dbReference type="PANTHER" id="PTHR20857:SF15">
    <property type="entry name" value="THIAMINE-PHOSPHATE SYNTHASE"/>
    <property type="match status" value="1"/>
</dbReference>
<feature type="binding site" evidence="9">
    <location>
        <position position="135"/>
    </location>
    <ligand>
        <name>4-amino-2-methyl-5-(diphosphooxymethyl)pyrimidine</name>
        <dbReference type="ChEBI" id="CHEBI:57841"/>
    </ligand>
</feature>
<comment type="catalytic activity">
    <reaction evidence="6 9 10">
        <text>4-methyl-5-(2-phosphooxyethyl)-thiazole + 4-amino-2-methyl-5-(diphosphooxymethyl)pyrimidine + H(+) = thiamine phosphate + diphosphate</text>
        <dbReference type="Rhea" id="RHEA:22328"/>
        <dbReference type="ChEBI" id="CHEBI:15378"/>
        <dbReference type="ChEBI" id="CHEBI:33019"/>
        <dbReference type="ChEBI" id="CHEBI:37575"/>
        <dbReference type="ChEBI" id="CHEBI:57841"/>
        <dbReference type="ChEBI" id="CHEBI:58296"/>
        <dbReference type="EC" id="2.5.1.3"/>
    </reaction>
</comment>
<keyword evidence="14" id="KW-1185">Reference proteome</keyword>
<dbReference type="InterPro" id="IPR036206">
    <property type="entry name" value="ThiamineP_synth_sf"/>
</dbReference>
<dbReference type="Gene3D" id="3.20.20.70">
    <property type="entry name" value="Aldolase class I"/>
    <property type="match status" value="1"/>
</dbReference>
<evidence type="ECO:0000256" key="9">
    <source>
        <dbReference type="HAMAP-Rule" id="MF_00097"/>
    </source>
</evidence>
<dbReference type="UniPathway" id="UPA00060">
    <property type="reaction ID" value="UER00141"/>
</dbReference>
<feature type="binding site" evidence="9">
    <location>
        <position position="165"/>
    </location>
    <ligand>
        <name>4-amino-2-methyl-5-(diphosphooxymethyl)pyrimidine</name>
        <dbReference type="ChEBI" id="CHEBI:57841"/>
    </ligand>
</feature>
<gene>
    <name evidence="9" type="primary">thiE</name>
    <name evidence="13" type="ORF">SAMN03097708_01457</name>
</gene>
<keyword evidence="2 9" id="KW-0808">Transferase</keyword>
<protein>
    <recommendedName>
        <fullName evidence="9">Thiamine-phosphate synthase</fullName>
        <shortName evidence="9">TP synthase</shortName>
        <shortName evidence="9">TPS</shortName>
        <ecNumber evidence="9">2.5.1.3</ecNumber>
    </recommendedName>
    <alternativeName>
        <fullName evidence="9">Thiamine-phosphate pyrophosphorylase</fullName>
        <shortName evidence="9">TMP pyrophosphorylase</shortName>
        <shortName evidence="9">TMP-PPase</shortName>
    </alternativeName>
</protein>
<feature type="binding site" evidence="9">
    <location>
        <position position="96"/>
    </location>
    <ligand>
        <name>4-amino-2-methyl-5-(diphosphooxymethyl)pyrimidine</name>
        <dbReference type="ChEBI" id="CHEBI:57841"/>
    </ligand>
</feature>
<organism evidence="13 14">
    <name type="scientific">Thiohalomonas denitrificans</name>
    <dbReference type="NCBI Taxonomy" id="415747"/>
    <lineage>
        <taxon>Bacteria</taxon>
        <taxon>Pseudomonadati</taxon>
        <taxon>Pseudomonadota</taxon>
        <taxon>Gammaproteobacteria</taxon>
        <taxon>Thiohalomonadales</taxon>
        <taxon>Thiohalomonadaceae</taxon>
        <taxon>Thiohalomonas</taxon>
    </lineage>
</organism>
<comment type="catalytic activity">
    <reaction evidence="8 9 10">
        <text>2-[(2R,5Z)-2-carboxy-4-methylthiazol-5(2H)-ylidene]ethyl phosphate + 4-amino-2-methyl-5-(diphosphooxymethyl)pyrimidine + 2 H(+) = thiamine phosphate + CO2 + diphosphate</text>
        <dbReference type="Rhea" id="RHEA:47844"/>
        <dbReference type="ChEBI" id="CHEBI:15378"/>
        <dbReference type="ChEBI" id="CHEBI:16526"/>
        <dbReference type="ChEBI" id="CHEBI:33019"/>
        <dbReference type="ChEBI" id="CHEBI:37575"/>
        <dbReference type="ChEBI" id="CHEBI:57841"/>
        <dbReference type="ChEBI" id="CHEBI:62899"/>
        <dbReference type="EC" id="2.5.1.3"/>
    </reaction>
</comment>
<evidence type="ECO:0000259" key="12">
    <source>
        <dbReference type="Pfam" id="PF02581"/>
    </source>
</evidence>
<name>A0A1G5Q6T3_9GAMM</name>
<dbReference type="STRING" id="415747.SAMN03097708_01457"/>
<keyword evidence="5 9" id="KW-0784">Thiamine biosynthesis</keyword>
<dbReference type="EMBL" id="FMWD01000004">
    <property type="protein sequence ID" value="SCZ57585.1"/>
    <property type="molecule type" value="Genomic_DNA"/>
</dbReference>
<dbReference type="GO" id="GO:0005737">
    <property type="term" value="C:cytoplasm"/>
    <property type="evidence" value="ECO:0007669"/>
    <property type="project" value="TreeGrafter"/>
</dbReference>
<accession>A0A1G5Q6T3</accession>
<dbReference type="InterPro" id="IPR034291">
    <property type="entry name" value="TMP_synthase"/>
</dbReference>
<evidence type="ECO:0000313" key="14">
    <source>
        <dbReference type="Proteomes" id="UP000199648"/>
    </source>
</evidence>
<feature type="binding site" evidence="9">
    <location>
        <begin position="64"/>
        <end position="68"/>
    </location>
    <ligand>
        <name>4-amino-2-methyl-5-(diphosphooxymethyl)pyrimidine</name>
        <dbReference type="ChEBI" id="CHEBI:57841"/>
    </ligand>
</feature>
<dbReference type="PANTHER" id="PTHR20857">
    <property type="entry name" value="THIAMINE-PHOSPHATE PYROPHOSPHORYLASE"/>
    <property type="match status" value="1"/>
</dbReference>
<comment type="caution">
    <text evidence="9">Lacks conserved residue(s) required for the propagation of feature annotation.</text>
</comment>
<dbReference type="GO" id="GO:0009228">
    <property type="term" value="P:thiamine biosynthetic process"/>
    <property type="evidence" value="ECO:0007669"/>
    <property type="project" value="UniProtKB-KW"/>
</dbReference>
<comment type="catalytic activity">
    <reaction evidence="7 9 10">
        <text>2-(2-carboxy-4-methylthiazol-5-yl)ethyl phosphate + 4-amino-2-methyl-5-(diphosphooxymethyl)pyrimidine + 2 H(+) = thiamine phosphate + CO2 + diphosphate</text>
        <dbReference type="Rhea" id="RHEA:47848"/>
        <dbReference type="ChEBI" id="CHEBI:15378"/>
        <dbReference type="ChEBI" id="CHEBI:16526"/>
        <dbReference type="ChEBI" id="CHEBI:33019"/>
        <dbReference type="ChEBI" id="CHEBI:37575"/>
        <dbReference type="ChEBI" id="CHEBI:57841"/>
        <dbReference type="ChEBI" id="CHEBI:62890"/>
        <dbReference type="EC" id="2.5.1.3"/>
    </reaction>
</comment>
<dbReference type="AlphaFoldDB" id="A0A1G5Q6T3"/>
<dbReference type="Pfam" id="PF02581">
    <property type="entry name" value="TMP-TENI"/>
    <property type="match status" value="1"/>
</dbReference>
<keyword evidence="4 9" id="KW-0460">Magnesium</keyword>
<dbReference type="CDD" id="cd00564">
    <property type="entry name" value="TMP_TenI"/>
    <property type="match status" value="1"/>
</dbReference>
<evidence type="ECO:0000313" key="13">
    <source>
        <dbReference type="EMBL" id="SCZ57585.1"/>
    </source>
</evidence>
<dbReference type="GO" id="GO:0009229">
    <property type="term" value="P:thiamine diphosphate biosynthetic process"/>
    <property type="evidence" value="ECO:0007669"/>
    <property type="project" value="UniProtKB-UniRule"/>
</dbReference>
<feature type="binding site" evidence="9">
    <location>
        <position position="116"/>
    </location>
    <ligand>
        <name>Mg(2+)</name>
        <dbReference type="ChEBI" id="CHEBI:18420"/>
    </ligand>
</feature>
<proteinExistence type="inferred from homology"/>
<evidence type="ECO:0000256" key="3">
    <source>
        <dbReference type="ARBA" id="ARBA00022723"/>
    </source>
</evidence>
<dbReference type="GO" id="GO:0000287">
    <property type="term" value="F:magnesium ion binding"/>
    <property type="evidence" value="ECO:0007669"/>
    <property type="project" value="UniProtKB-UniRule"/>
</dbReference>
<comment type="cofactor">
    <cofactor evidence="9">
        <name>Mg(2+)</name>
        <dbReference type="ChEBI" id="CHEBI:18420"/>
    </cofactor>
    <text evidence="9">Binds 1 Mg(2+) ion per subunit.</text>
</comment>
<evidence type="ECO:0000256" key="10">
    <source>
        <dbReference type="RuleBase" id="RU003826"/>
    </source>
</evidence>
<evidence type="ECO:0000256" key="8">
    <source>
        <dbReference type="ARBA" id="ARBA00047883"/>
    </source>
</evidence>
<comment type="similarity">
    <text evidence="9 10">Belongs to the thiamine-phosphate synthase family.</text>
</comment>
<evidence type="ECO:0000256" key="5">
    <source>
        <dbReference type="ARBA" id="ARBA00022977"/>
    </source>
</evidence>
<keyword evidence="3 9" id="KW-0479">Metal-binding</keyword>
<dbReference type="InterPro" id="IPR013785">
    <property type="entry name" value="Aldolase_TIM"/>
</dbReference>
<evidence type="ECO:0000256" key="6">
    <source>
        <dbReference type="ARBA" id="ARBA00047334"/>
    </source>
</evidence>
<dbReference type="EC" id="2.5.1.3" evidence="9"/>
<feature type="domain" description="Thiamine phosphate synthase/TenI" evidence="12">
    <location>
        <begin position="34"/>
        <end position="215"/>
    </location>
</feature>
<sequence length="233" mass="24882">MQQGVRFAMRPPLGALCGELYERSMNTFDILRGLYAITDESLISDERLVPATALAIDGGARMIQYRSKHPDRARRLWEAQDLVTLCRPLGIPLIVNDDVEIALQARAAGVHLGKNDSDIAAAREVLGQEAIIGVSCYDRLELALEAENAGADYVAFGSFFPSSVKPDAVRATPDLLRDAKTRLTVPVVAIGGITADNGGTLVAAGADMLAVVSAIFGVDDIRAAARAISKLYD</sequence>
<evidence type="ECO:0000256" key="7">
    <source>
        <dbReference type="ARBA" id="ARBA00047851"/>
    </source>
</evidence>
<dbReference type="Proteomes" id="UP000199648">
    <property type="component" value="Unassembled WGS sequence"/>
</dbReference>
<evidence type="ECO:0000256" key="2">
    <source>
        <dbReference type="ARBA" id="ARBA00022679"/>
    </source>
</evidence>
<feature type="binding site" evidence="9">
    <location>
        <position position="192"/>
    </location>
    <ligand>
        <name>2-[(2R,5Z)-2-carboxy-4-methylthiazol-5(2H)-ylidene]ethyl phosphate</name>
        <dbReference type="ChEBI" id="CHEBI:62899"/>
    </ligand>
</feature>
<feature type="binding site" evidence="9">
    <location>
        <begin position="212"/>
        <end position="213"/>
    </location>
    <ligand>
        <name>2-[(2R,5Z)-2-carboxy-4-methylthiazol-5(2H)-ylidene]ethyl phosphate</name>
        <dbReference type="ChEBI" id="CHEBI:62899"/>
    </ligand>
</feature>
<reference evidence="13 14" key="1">
    <citation type="submission" date="2016-10" db="EMBL/GenBank/DDBJ databases">
        <authorList>
            <person name="de Groot N.N."/>
        </authorList>
    </citation>
    <scope>NUCLEOTIDE SEQUENCE [LARGE SCALE GENOMIC DNA]</scope>
    <source>
        <strain evidence="13 14">HLD2</strain>
    </source>
</reference>
<dbReference type="GO" id="GO:0004789">
    <property type="term" value="F:thiamine-phosphate diphosphorylase activity"/>
    <property type="evidence" value="ECO:0007669"/>
    <property type="project" value="UniProtKB-UniRule"/>
</dbReference>
<comment type="function">
    <text evidence="9">Condenses 4-methyl-5-(beta-hydroxyethyl)thiazole monophosphate (THZ-P) and 2-methyl-4-amino-5-hydroxymethyl pyrimidine pyrophosphate (HMP-PP) to form thiamine monophosphate (TMP).</text>
</comment>
<dbReference type="NCBIfam" id="TIGR00693">
    <property type="entry name" value="thiE"/>
    <property type="match status" value="1"/>
</dbReference>
<evidence type="ECO:0000256" key="11">
    <source>
        <dbReference type="RuleBase" id="RU004253"/>
    </source>
</evidence>
<evidence type="ECO:0000256" key="4">
    <source>
        <dbReference type="ARBA" id="ARBA00022842"/>
    </source>
</evidence>
<dbReference type="SUPFAM" id="SSF51391">
    <property type="entry name" value="Thiamin phosphate synthase"/>
    <property type="match status" value="1"/>
</dbReference>
<dbReference type="InterPro" id="IPR022998">
    <property type="entry name" value="ThiamineP_synth_TenI"/>
</dbReference>
<dbReference type="HAMAP" id="MF_00097">
    <property type="entry name" value="TMP_synthase"/>
    <property type="match status" value="1"/>
</dbReference>
<comment type="pathway">
    <text evidence="1 9 11">Cofactor biosynthesis; thiamine diphosphate biosynthesis; thiamine phosphate from 4-amino-2-methyl-5-diphosphomethylpyrimidine and 4-methyl-5-(2-phosphoethyl)-thiazole: step 1/1.</text>
</comment>